<dbReference type="AlphaFoldDB" id="A0A1F5YRT6"/>
<dbReference type="CDD" id="cd14256">
    <property type="entry name" value="Dockerin_I"/>
    <property type="match status" value="1"/>
</dbReference>
<dbReference type="STRING" id="1817867.A3F83_11735"/>
<dbReference type="InterPro" id="IPR002105">
    <property type="entry name" value="Dockerin_1_rpt"/>
</dbReference>
<accession>A0A1F5YRT6</accession>
<comment type="caution">
    <text evidence="1">The sequence shown here is derived from an EMBL/GenBank/DDBJ whole genome shotgun (WGS) entry which is preliminary data.</text>
</comment>
<organism evidence="1 2">
    <name type="scientific">Candidatus Glassbacteria bacterium RIFCSPLOWO2_12_FULL_58_11</name>
    <dbReference type="NCBI Taxonomy" id="1817867"/>
    <lineage>
        <taxon>Bacteria</taxon>
        <taxon>Candidatus Glassiibacteriota</taxon>
    </lineage>
</organism>
<dbReference type="EMBL" id="MFIX01000171">
    <property type="protein sequence ID" value="OGG02804.1"/>
    <property type="molecule type" value="Genomic_DNA"/>
</dbReference>
<dbReference type="Gene3D" id="1.10.1330.10">
    <property type="entry name" value="Dockerin domain"/>
    <property type="match status" value="1"/>
</dbReference>
<dbReference type="GO" id="GO:0000272">
    <property type="term" value="P:polysaccharide catabolic process"/>
    <property type="evidence" value="ECO:0007669"/>
    <property type="project" value="InterPro"/>
</dbReference>
<dbReference type="PROSITE" id="PS00018">
    <property type="entry name" value="EF_HAND_1"/>
    <property type="match status" value="1"/>
</dbReference>
<reference evidence="1 2" key="1">
    <citation type="journal article" date="2016" name="Nat. Commun.">
        <title>Thousands of microbial genomes shed light on interconnected biogeochemical processes in an aquifer system.</title>
        <authorList>
            <person name="Anantharaman K."/>
            <person name="Brown C.T."/>
            <person name="Hug L.A."/>
            <person name="Sharon I."/>
            <person name="Castelle C.J."/>
            <person name="Probst A.J."/>
            <person name="Thomas B.C."/>
            <person name="Singh A."/>
            <person name="Wilkins M.J."/>
            <person name="Karaoz U."/>
            <person name="Brodie E.L."/>
            <person name="Williams K.H."/>
            <person name="Hubbard S.S."/>
            <person name="Banfield J.F."/>
        </authorList>
    </citation>
    <scope>NUCLEOTIDE SEQUENCE [LARGE SCALE GENOMIC DNA]</scope>
</reference>
<evidence type="ECO:0000313" key="1">
    <source>
        <dbReference type="EMBL" id="OGG02804.1"/>
    </source>
</evidence>
<dbReference type="Pfam" id="PF00404">
    <property type="entry name" value="Dockerin_1"/>
    <property type="match status" value="1"/>
</dbReference>
<dbReference type="InterPro" id="IPR018247">
    <property type="entry name" value="EF_Hand_1_Ca_BS"/>
</dbReference>
<evidence type="ECO:0008006" key="3">
    <source>
        <dbReference type="Google" id="ProtNLM"/>
    </source>
</evidence>
<dbReference type="SUPFAM" id="SSF63446">
    <property type="entry name" value="Type I dockerin domain"/>
    <property type="match status" value="1"/>
</dbReference>
<evidence type="ECO:0000313" key="2">
    <source>
        <dbReference type="Proteomes" id="UP000179129"/>
    </source>
</evidence>
<dbReference type="InterPro" id="IPR036439">
    <property type="entry name" value="Dockerin_dom_sf"/>
</dbReference>
<gene>
    <name evidence="1" type="ORF">A3F83_11735</name>
</gene>
<dbReference type="Proteomes" id="UP000179129">
    <property type="component" value="Unassembled WGS sequence"/>
</dbReference>
<proteinExistence type="predicted"/>
<protein>
    <recommendedName>
        <fullName evidence="3">Dockerin domain-containing protein</fullName>
    </recommendedName>
</protein>
<name>A0A1F5YRT6_9BACT</name>
<sequence length="553" mass="58403">MALTNYGVIGDSAAGGWFIYPLGAQGAKNHLFQGSLLVATGAGQVSDVSYGGSPFISSAIVFDTDFTVIPGGNIELDNPGPLADQEITGAFNDSRAGSPLKVEIHQRSFAWSASEDDSYIIVEYSISGSADSNLGGVYAGQHLDWDVNDNSDNDEVAFESSRGLAYMYDTSNNAFVGHVLLTQAVTGFRALNFLDDIQDGFTGAEKFGAMTNAARDTIVAIPDDWSELLAAGPVTLLPGKKAVVAYALVAGPTVAELRKNAAQAKVRFTELATAQGIDLIPPWITFTPITAVDSGFRNYNFSAAAGDDTYLAELRLFWHEQGGSGAWSSAVAAQKPFSDSLTAQIPSLPAQAHIDYYWRAIDAQGNYGYLPQGAPAGEYFSLLVADKTAPVISKTAASPDTSGAGPGVLLSTEVVDNNLTRVFAVLQFGAGQADDTLDLLASGVHIFSGLVQGLPRGTQVAYFIVAADSSGNLTTDPQSAPLQTLSFEYLPIVPGDGDSNGKVNVFDLIALIRVLGGTLTPTWEQSFALDLRHNGKIDIFDLIELLKLLSANM</sequence>
<dbReference type="GO" id="GO:0004553">
    <property type="term" value="F:hydrolase activity, hydrolyzing O-glycosyl compounds"/>
    <property type="evidence" value="ECO:0007669"/>
    <property type="project" value="InterPro"/>
</dbReference>